<protein>
    <submittedName>
        <fullName evidence="1">Uncharacterized protein</fullName>
    </submittedName>
</protein>
<sequence>MTRKEVSEKEKEEIRKRVKREFPGCKALQDIHYYRYVKEIEWQTMTPSEIVEDIKRGAGEIKKEMEASTIG</sequence>
<organism evidence="1 2">
    <name type="scientific">candidate division WOR-3 bacterium</name>
    <dbReference type="NCBI Taxonomy" id="2052148"/>
    <lineage>
        <taxon>Bacteria</taxon>
        <taxon>Bacteria division WOR-3</taxon>
    </lineage>
</organism>
<evidence type="ECO:0000313" key="2">
    <source>
        <dbReference type="Proteomes" id="UP000268469"/>
    </source>
</evidence>
<dbReference type="AlphaFoldDB" id="A0A660SKY2"/>
<gene>
    <name evidence="1" type="ORF">DRP53_04410</name>
</gene>
<proteinExistence type="predicted"/>
<reference evidence="1 2" key="1">
    <citation type="submission" date="2018-06" db="EMBL/GenBank/DDBJ databases">
        <title>Extensive metabolic versatility and redundancy in microbially diverse, dynamic hydrothermal sediments.</title>
        <authorList>
            <person name="Dombrowski N."/>
            <person name="Teske A."/>
            <person name="Baker B.J."/>
        </authorList>
    </citation>
    <scope>NUCLEOTIDE SEQUENCE [LARGE SCALE GENOMIC DNA]</scope>
    <source>
        <strain evidence="1">B36_G15</strain>
    </source>
</reference>
<dbReference type="EMBL" id="QNBE01000033">
    <property type="protein sequence ID" value="RKX70610.1"/>
    <property type="molecule type" value="Genomic_DNA"/>
</dbReference>
<accession>A0A660SKY2</accession>
<comment type="caution">
    <text evidence="1">The sequence shown here is derived from an EMBL/GenBank/DDBJ whole genome shotgun (WGS) entry which is preliminary data.</text>
</comment>
<dbReference type="Proteomes" id="UP000268469">
    <property type="component" value="Unassembled WGS sequence"/>
</dbReference>
<evidence type="ECO:0000313" key="1">
    <source>
        <dbReference type="EMBL" id="RKX70610.1"/>
    </source>
</evidence>
<name>A0A660SKY2_UNCW3</name>